<dbReference type="GO" id="GO:0030496">
    <property type="term" value="C:midbody"/>
    <property type="evidence" value="ECO:0007669"/>
    <property type="project" value="TreeGrafter"/>
</dbReference>
<dbReference type="FunFam" id="3.30.60.20:FF:000033">
    <property type="entry name" value="Rac GTPase-activating protein 1"/>
    <property type="match status" value="1"/>
</dbReference>
<keyword evidence="6" id="KW-0862">Zinc</keyword>
<evidence type="ECO:0000256" key="9">
    <source>
        <dbReference type="SAM" id="MobiDB-lite"/>
    </source>
</evidence>
<reference evidence="12" key="1">
    <citation type="submission" date="2021-06" db="EMBL/GenBank/DDBJ databases">
        <authorList>
            <person name="Hodson N. C."/>
            <person name="Mongue J. A."/>
            <person name="Jaron S. K."/>
        </authorList>
    </citation>
    <scope>NUCLEOTIDE SEQUENCE</scope>
</reference>
<evidence type="ECO:0000313" key="13">
    <source>
        <dbReference type="Proteomes" id="UP000708208"/>
    </source>
</evidence>
<dbReference type="GO" id="GO:0008270">
    <property type="term" value="F:zinc ion binding"/>
    <property type="evidence" value="ECO:0007669"/>
    <property type="project" value="UniProtKB-KW"/>
</dbReference>
<feature type="coiled-coil region" evidence="8">
    <location>
        <begin position="46"/>
        <end position="73"/>
    </location>
</feature>
<evidence type="ECO:0000256" key="4">
    <source>
        <dbReference type="ARBA" id="ARBA00022771"/>
    </source>
</evidence>
<evidence type="ECO:0000256" key="1">
    <source>
        <dbReference type="ARBA" id="ARBA00022468"/>
    </source>
</evidence>
<feature type="region of interest" description="Disordered" evidence="9">
    <location>
        <begin position="166"/>
        <end position="226"/>
    </location>
</feature>
<sequence>MESKLPSLSVHFDDLMRHYDHHMNYNMDSEFLEFVKHSQDFVVKKWAEAENECSRLQNELVSAHNEMARTDTKIQSIRRHLESKIELQNQMDVNMEKAALKIDSAKALIRSYLSDPRTSVETKERIINILALLEGSMLDEVESKMVNYGRSPNGGLDAISEATSTDLSMTQSEDDLDVSHRRAQQQRKRQSNKRPSLDFKQNNNNNQNSNSNSRYKKNTATKQSVEVSTTDKIIVKTVVSSKSGQGGPYHAIASVETQPHKSVTKACTLDTRPSAPPVGTSDTESEIAAALHQARKTPPAYSAKPSTSYASPATFGIRIGSGSQRPHAWCQKTVIRPETCEPCGKRIKFSKLAFKCRDCKATCHPECKDKVPLPCVMTGTPSTNKHQMGTVTDYAPLTHPMVPALIQHCVNSIESRGQDIVGLYRVPGPEKEVKDLKERFLKGKGVPNLMRYDIHAICGCVKDFLKTLQEPLVGRWFWKDFAIAADISDATKRMVELERIVKELPPANQDTLAFVMLHLQRIAQLPEVKMPITNLSKVFGPTVVGYSGPDIDGPTMLKETKKQQQVMESFLTAPGAFWESFLYRPEENAKMYDSHRVSGHLHSSTPSKGKSPSVLRLRESNKRIYFEDSPKDRPSEKQRRNYFD</sequence>
<keyword evidence="8" id="KW-0175">Coiled coil</keyword>
<dbReference type="PROSITE" id="PS50238">
    <property type="entry name" value="RHOGAP"/>
    <property type="match status" value="1"/>
</dbReference>
<dbReference type="GO" id="GO:0005096">
    <property type="term" value="F:GTPase activator activity"/>
    <property type="evidence" value="ECO:0007669"/>
    <property type="project" value="UniProtKB-KW"/>
</dbReference>
<dbReference type="EMBL" id="CAJVCH010571757">
    <property type="protein sequence ID" value="CAG7838432.1"/>
    <property type="molecule type" value="Genomic_DNA"/>
</dbReference>
<dbReference type="GO" id="GO:0051256">
    <property type="term" value="P:mitotic spindle midzone assembly"/>
    <property type="evidence" value="ECO:0007669"/>
    <property type="project" value="TreeGrafter"/>
</dbReference>
<dbReference type="InterPro" id="IPR000198">
    <property type="entry name" value="RhoGAP_dom"/>
</dbReference>
<evidence type="ECO:0000256" key="2">
    <source>
        <dbReference type="ARBA" id="ARBA00022473"/>
    </source>
</evidence>
<dbReference type="InterPro" id="IPR002219">
    <property type="entry name" value="PKC_DAG/PE"/>
</dbReference>
<dbReference type="CDD" id="cd20821">
    <property type="entry name" value="C1_MgcRacGAP"/>
    <property type="match status" value="1"/>
</dbReference>
<feature type="domain" description="Phorbol-ester/DAG-type" evidence="10">
    <location>
        <begin position="326"/>
        <end position="375"/>
    </location>
</feature>
<evidence type="ECO:0000256" key="7">
    <source>
        <dbReference type="ARBA" id="ARBA00022871"/>
    </source>
</evidence>
<dbReference type="CDD" id="cd04382">
    <property type="entry name" value="RhoGAP_MgcRacGAP"/>
    <property type="match status" value="1"/>
</dbReference>
<keyword evidence="7" id="KW-0744">Spermatogenesis</keyword>
<dbReference type="PANTHER" id="PTHR46199">
    <property type="entry name" value="RAC GTPASE-ACTIVATING PROTEIN 1"/>
    <property type="match status" value="1"/>
</dbReference>
<feature type="compositionally biased region" description="Polar residues" evidence="9">
    <location>
        <begin position="601"/>
        <end position="610"/>
    </location>
</feature>
<accession>A0A8J2LXJ6</accession>
<name>A0A8J2LXJ6_9HEXA</name>
<evidence type="ECO:0000313" key="12">
    <source>
        <dbReference type="EMBL" id="CAG7838432.1"/>
    </source>
</evidence>
<feature type="domain" description="Rho-GAP" evidence="11">
    <location>
        <begin position="395"/>
        <end position="578"/>
    </location>
</feature>
<dbReference type="PANTHER" id="PTHR46199:SF3">
    <property type="entry name" value="RAC GTPASE-ACTIVATING PROTEIN 1"/>
    <property type="match status" value="1"/>
</dbReference>
<dbReference type="GO" id="GO:0005634">
    <property type="term" value="C:nucleus"/>
    <property type="evidence" value="ECO:0007669"/>
    <property type="project" value="TreeGrafter"/>
</dbReference>
<gene>
    <name evidence="12" type="ORF">AFUS01_LOCUS47404</name>
</gene>
<dbReference type="Pfam" id="PF00130">
    <property type="entry name" value="C1_1"/>
    <property type="match status" value="1"/>
</dbReference>
<dbReference type="GO" id="GO:0007283">
    <property type="term" value="P:spermatogenesis"/>
    <property type="evidence" value="ECO:0007669"/>
    <property type="project" value="UniProtKB-KW"/>
</dbReference>
<dbReference type="Pfam" id="PF00620">
    <property type="entry name" value="RhoGAP"/>
    <property type="match status" value="1"/>
</dbReference>
<keyword evidence="5" id="KW-0221">Differentiation</keyword>
<dbReference type="AlphaFoldDB" id="A0A8J2LXJ6"/>
<feature type="region of interest" description="Disordered" evidence="9">
    <location>
        <begin position="594"/>
        <end position="644"/>
    </location>
</feature>
<evidence type="ECO:0000256" key="5">
    <source>
        <dbReference type="ARBA" id="ARBA00022782"/>
    </source>
</evidence>
<evidence type="ECO:0000256" key="3">
    <source>
        <dbReference type="ARBA" id="ARBA00022723"/>
    </source>
</evidence>
<dbReference type="Proteomes" id="UP000708208">
    <property type="component" value="Unassembled WGS sequence"/>
</dbReference>
<proteinExistence type="predicted"/>
<evidence type="ECO:0000259" key="10">
    <source>
        <dbReference type="PROSITE" id="PS50081"/>
    </source>
</evidence>
<evidence type="ECO:0000256" key="6">
    <source>
        <dbReference type="ARBA" id="ARBA00022833"/>
    </source>
</evidence>
<keyword evidence="1" id="KW-0343">GTPase activation</keyword>
<comment type="caution">
    <text evidence="12">The sequence shown here is derived from an EMBL/GenBank/DDBJ whole genome shotgun (WGS) entry which is preliminary data.</text>
</comment>
<feature type="compositionally biased region" description="Low complexity" evidence="9">
    <location>
        <begin position="201"/>
        <end position="213"/>
    </location>
</feature>
<organism evidence="12 13">
    <name type="scientific">Allacma fusca</name>
    <dbReference type="NCBI Taxonomy" id="39272"/>
    <lineage>
        <taxon>Eukaryota</taxon>
        <taxon>Metazoa</taxon>
        <taxon>Ecdysozoa</taxon>
        <taxon>Arthropoda</taxon>
        <taxon>Hexapoda</taxon>
        <taxon>Collembola</taxon>
        <taxon>Symphypleona</taxon>
        <taxon>Sminthuridae</taxon>
        <taxon>Allacma</taxon>
    </lineage>
</organism>
<dbReference type="GO" id="GO:0097149">
    <property type="term" value="C:centralspindlin complex"/>
    <property type="evidence" value="ECO:0007669"/>
    <property type="project" value="TreeGrafter"/>
</dbReference>
<evidence type="ECO:0000259" key="11">
    <source>
        <dbReference type="PROSITE" id="PS50238"/>
    </source>
</evidence>
<dbReference type="GO" id="GO:0032154">
    <property type="term" value="C:cleavage furrow"/>
    <property type="evidence" value="ECO:0007669"/>
    <property type="project" value="TreeGrafter"/>
</dbReference>
<dbReference type="GO" id="GO:0030154">
    <property type="term" value="P:cell differentiation"/>
    <property type="evidence" value="ECO:0007669"/>
    <property type="project" value="UniProtKB-KW"/>
</dbReference>
<dbReference type="GO" id="GO:0007266">
    <property type="term" value="P:Rho protein signal transduction"/>
    <property type="evidence" value="ECO:0007669"/>
    <property type="project" value="TreeGrafter"/>
</dbReference>
<dbReference type="OrthoDB" id="2218807at2759"/>
<dbReference type="PROSITE" id="PS00479">
    <property type="entry name" value="ZF_DAG_PE_1"/>
    <property type="match status" value="1"/>
</dbReference>
<feature type="compositionally biased region" description="Basic residues" evidence="9">
    <location>
        <begin position="181"/>
        <end position="192"/>
    </location>
</feature>
<dbReference type="GO" id="GO:0000281">
    <property type="term" value="P:mitotic cytokinesis"/>
    <property type="evidence" value="ECO:0007669"/>
    <property type="project" value="TreeGrafter"/>
</dbReference>
<dbReference type="GO" id="GO:0051233">
    <property type="term" value="C:spindle midzone"/>
    <property type="evidence" value="ECO:0007669"/>
    <property type="project" value="TreeGrafter"/>
</dbReference>
<evidence type="ECO:0000256" key="8">
    <source>
        <dbReference type="SAM" id="Coils"/>
    </source>
</evidence>
<keyword evidence="4" id="KW-0863">Zinc-finger</keyword>
<keyword evidence="3" id="KW-0479">Metal-binding</keyword>
<protein>
    <recommendedName>
        <fullName evidence="14">Rac GTPase-activating protein 1</fullName>
    </recommendedName>
</protein>
<dbReference type="SMART" id="SM00324">
    <property type="entry name" value="RhoGAP"/>
    <property type="match status" value="1"/>
</dbReference>
<feature type="compositionally biased region" description="Basic and acidic residues" evidence="9">
    <location>
        <begin position="616"/>
        <end position="644"/>
    </location>
</feature>
<evidence type="ECO:0008006" key="14">
    <source>
        <dbReference type="Google" id="ProtNLM"/>
    </source>
</evidence>
<dbReference type="SMART" id="SM00109">
    <property type="entry name" value="C1"/>
    <property type="match status" value="1"/>
</dbReference>
<keyword evidence="2" id="KW-0217">Developmental protein</keyword>
<dbReference type="PROSITE" id="PS50081">
    <property type="entry name" value="ZF_DAG_PE_2"/>
    <property type="match status" value="1"/>
</dbReference>
<keyword evidence="13" id="KW-1185">Reference proteome</keyword>